<gene>
    <name evidence="2" type="ORF">DFH07DRAFT_776669</name>
</gene>
<sequence>MVSWNKIFGFGSVAGATALLAVVAFRCPLHKSVYFRCIGNGHSTATNSTTAALSTNQTNHTNAYVDLGVLGFCTNLQDGRGLQCSQPKIGYNLSVPASAASQALAVFNFDIFFQIIQKRINAEGNHGTAVVGNAMFFVLVASLLLFIIPLLFLLGRCCGWFMDAHEEEPRDEKRRQMAIPAAPHTSRCKLREFILSRWQEDSSPWSRANTVSNPIIEE</sequence>
<dbReference type="Proteomes" id="UP001215280">
    <property type="component" value="Unassembled WGS sequence"/>
</dbReference>
<comment type="caution">
    <text evidence="2">The sequence shown here is derived from an EMBL/GenBank/DDBJ whole genome shotgun (WGS) entry which is preliminary data.</text>
</comment>
<keyword evidence="3" id="KW-1185">Reference proteome</keyword>
<keyword evidence="1" id="KW-1133">Transmembrane helix</keyword>
<keyword evidence="1" id="KW-0812">Transmembrane</keyword>
<organism evidence="2 3">
    <name type="scientific">Mycena maculata</name>
    <dbReference type="NCBI Taxonomy" id="230809"/>
    <lineage>
        <taxon>Eukaryota</taxon>
        <taxon>Fungi</taxon>
        <taxon>Dikarya</taxon>
        <taxon>Basidiomycota</taxon>
        <taxon>Agaricomycotina</taxon>
        <taxon>Agaricomycetes</taxon>
        <taxon>Agaricomycetidae</taxon>
        <taxon>Agaricales</taxon>
        <taxon>Marasmiineae</taxon>
        <taxon>Mycenaceae</taxon>
        <taxon>Mycena</taxon>
    </lineage>
</organism>
<feature type="transmembrane region" description="Helical" evidence="1">
    <location>
        <begin position="134"/>
        <end position="154"/>
    </location>
</feature>
<name>A0AAD7INK8_9AGAR</name>
<accession>A0AAD7INK8</accession>
<keyword evidence="1" id="KW-0472">Membrane</keyword>
<proteinExistence type="predicted"/>
<evidence type="ECO:0000313" key="2">
    <source>
        <dbReference type="EMBL" id="KAJ7745558.1"/>
    </source>
</evidence>
<evidence type="ECO:0000313" key="3">
    <source>
        <dbReference type="Proteomes" id="UP001215280"/>
    </source>
</evidence>
<evidence type="ECO:0000256" key="1">
    <source>
        <dbReference type="SAM" id="Phobius"/>
    </source>
</evidence>
<reference evidence="2" key="1">
    <citation type="submission" date="2023-03" db="EMBL/GenBank/DDBJ databases">
        <title>Massive genome expansion in bonnet fungi (Mycena s.s.) driven by repeated elements and novel gene families across ecological guilds.</title>
        <authorList>
            <consortium name="Lawrence Berkeley National Laboratory"/>
            <person name="Harder C.B."/>
            <person name="Miyauchi S."/>
            <person name="Viragh M."/>
            <person name="Kuo A."/>
            <person name="Thoen E."/>
            <person name="Andreopoulos B."/>
            <person name="Lu D."/>
            <person name="Skrede I."/>
            <person name="Drula E."/>
            <person name="Henrissat B."/>
            <person name="Morin E."/>
            <person name="Kohler A."/>
            <person name="Barry K."/>
            <person name="LaButti K."/>
            <person name="Morin E."/>
            <person name="Salamov A."/>
            <person name="Lipzen A."/>
            <person name="Mereny Z."/>
            <person name="Hegedus B."/>
            <person name="Baldrian P."/>
            <person name="Stursova M."/>
            <person name="Weitz H."/>
            <person name="Taylor A."/>
            <person name="Grigoriev I.V."/>
            <person name="Nagy L.G."/>
            <person name="Martin F."/>
            <person name="Kauserud H."/>
        </authorList>
    </citation>
    <scope>NUCLEOTIDE SEQUENCE</scope>
    <source>
        <strain evidence="2">CBHHK188m</strain>
    </source>
</reference>
<protein>
    <submittedName>
        <fullName evidence="2">Uncharacterized protein</fullName>
    </submittedName>
</protein>
<dbReference type="EMBL" id="JARJLG010000102">
    <property type="protein sequence ID" value="KAJ7745558.1"/>
    <property type="molecule type" value="Genomic_DNA"/>
</dbReference>
<dbReference type="AlphaFoldDB" id="A0AAD7INK8"/>